<dbReference type="Pfam" id="PF00561">
    <property type="entry name" value="Abhydrolase_1"/>
    <property type="match status" value="1"/>
</dbReference>
<reference evidence="2 3" key="2">
    <citation type="submission" date="2019-09" db="EMBL/GenBank/DDBJ databases">
        <authorList>
            <person name="Jin C."/>
        </authorList>
    </citation>
    <scope>NUCLEOTIDE SEQUENCE [LARGE SCALE GENOMIC DNA]</scope>
    <source>
        <strain evidence="2 3">AN110305</strain>
    </source>
</reference>
<dbReference type="GO" id="GO:0016020">
    <property type="term" value="C:membrane"/>
    <property type="evidence" value="ECO:0007669"/>
    <property type="project" value="TreeGrafter"/>
</dbReference>
<dbReference type="PANTHER" id="PTHR43798">
    <property type="entry name" value="MONOACYLGLYCEROL LIPASE"/>
    <property type="match status" value="1"/>
</dbReference>
<gene>
    <name evidence="2" type="ORF">F0L68_24860</name>
</gene>
<dbReference type="PANTHER" id="PTHR43798:SF5">
    <property type="entry name" value="MONOACYLGLYCEROL LIPASE ABHD6"/>
    <property type="match status" value="1"/>
</dbReference>
<evidence type="ECO:0000313" key="2">
    <source>
        <dbReference type="EMBL" id="KAA2257532.1"/>
    </source>
</evidence>
<dbReference type="InterPro" id="IPR000073">
    <property type="entry name" value="AB_hydrolase_1"/>
</dbReference>
<evidence type="ECO:0000259" key="1">
    <source>
        <dbReference type="Pfam" id="PF00561"/>
    </source>
</evidence>
<dbReference type="InterPro" id="IPR050266">
    <property type="entry name" value="AB_hydrolase_sf"/>
</dbReference>
<evidence type="ECO:0000313" key="3">
    <source>
        <dbReference type="Proteomes" id="UP000323454"/>
    </source>
</evidence>
<dbReference type="EMBL" id="VUOB01000045">
    <property type="protein sequence ID" value="KAA2257532.1"/>
    <property type="molecule type" value="Genomic_DNA"/>
</dbReference>
<dbReference type="RefSeq" id="WP_149852211.1">
    <property type="nucleotide sequence ID" value="NZ_VUOB01000045.1"/>
</dbReference>
<accession>A0A5B2X335</accession>
<name>A0A5B2X335_9PSEU</name>
<keyword evidence="2" id="KW-0378">Hydrolase</keyword>
<sequence>MRYANTFAYRRFGPTGGVPLLLTNRFRATTDHWDPALLDVLARERDVIVFDNLGVGQTPGDVPDSIPAMADGAAAFLRALGTDQVDVLGWSMGGMVAQALALHHPDLVRRLVVAGSGPGGVPDAPSTPDRVWPTALKPENDDEDFLYLFFPESPAGRAAGIESLGRLRPGAHVTAAGVRAQFAAIREWSGSGAWDRLPDLDLPVLVAAGAQDVMAHPYLSYAMSQRLPDATLTVYGRSGHAFLFQYADAFGRQVLDFLR</sequence>
<dbReference type="Gene3D" id="3.40.50.1820">
    <property type="entry name" value="alpha/beta hydrolase"/>
    <property type="match status" value="1"/>
</dbReference>
<reference evidence="2 3" key="1">
    <citation type="submission" date="2019-09" db="EMBL/GenBank/DDBJ databases">
        <title>Goodfellowia gen. nov., a new genus of the Pseudonocardineae related to Actinoalloteichus, containing Goodfellowia coeruleoviolacea gen. nov., comb. nov. gen. nov., comb. nov.</title>
        <authorList>
            <person name="Labeda D."/>
        </authorList>
    </citation>
    <scope>NUCLEOTIDE SEQUENCE [LARGE SCALE GENOMIC DNA]</scope>
    <source>
        <strain evidence="2 3">AN110305</strain>
    </source>
</reference>
<dbReference type="InterPro" id="IPR029058">
    <property type="entry name" value="AB_hydrolase_fold"/>
</dbReference>
<comment type="caution">
    <text evidence="2">The sequence shown here is derived from an EMBL/GenBank/DDBJ whole genome shotgun (WGS) entry which is preliminary data.</text>
</comment>
<dbReference type="PRINTS" id="PR00111">
    <property type="entry name" value="ABHYDROLASE"/>
</dbReference>
<organism evidence="2 3">
    <name type="scientific">Solihabitans fulvus</name>
    <dbReference type="NCBI Taxonomy" id="1892852"/>
    <lineage>
        <taxon>Bacteria</taxon>
        <taxon>Bacillati</taxon>
        <taxon>Actinomycetota</taxon>
        <taxon>Actinomycetes</taxon>
        <taxon>Pseudonocardiales</taxon>
        <taxon>Pseudonocardiaceae</taxon>
        <taxon>Solihabitans</taxon>
    </lineage>
</organism>
<dbReference type="GO" id="GO:0047372">
    <property type="term" value="F:monoacylglycerol lipase activity"/>
    <property type="evidence" value="ECO:0007669"/>
    <property type="project" value="TreeGrafter"/>
</dbReference>
<protein>
    <submittedName>
        <fullName evidence="2">Alpha/beta hydrolase</fullName>
    </submittedName>
</protein>
<keyword evidence="3" id="KW-1185">Reference proteome</keyword>
<dbReference type="AlphaFoldDB" id="A0A5B2X335"/>
<dbReference type="GO" id="GO:0046464">
    <property type="term" value="P:acylglycerol catabolic process"/>
    <property type="evidence" value="ECO:0007669"/>
    <property type="project" value="TreeGrafter"/>
</dbReference>
<dbReference type="SUPFAM" id="SSF53474">
    <property type="entry name" value="alpha/beta-Hydrolases"/>
    <property type="match status" value="1"/>
</dbReference>
<proteinExistence type="predicted"/>
<feature type="domain" description="AB hydrolase-1" evidence="1">
    <location>
        <begin position="30"/>
        <end position="136"/>
    </location>
</feature>
<dbReference type="Proteomes" id="UP000323454">
    <property type="component" value="Unassembled WGS sequence"/>
</dbReference>
<dbReference type="OrthoDB" id="8871309at2"/>